<dbReference type="EMBL" id="CP017562">
    <property type="protein sequence ID" value="APA88577.1"/>
    <property type="molecule type" value="Genomic_DNA"/>
</dbReference>
<proteinExistence type="predicted"/>
<dbReference type="Gene3D" id="1.10.287.950">
    <property type="entry name" value="Methyl-accepting chemotaxis protein"/>
    <property type="match status" value="1"/>
</dbReference>
<keyword evidence="2" id="KW-1185">Reference proteome</keyword>
<reference evidence="1" key="2">
    <citation type="submission" date="2021-06" db="EMBL/GenBank/DDBJ databases">
        <authorList>
            <person name="Rogers T.H."/>
            <person name="Ramsay J.P."/>
            <person name="Wang P."/>
            <person name="Terpolilli J."/>
        </authorList>
    </citation>
    <scope>NUCLEOTIDE SEQUENCE [LARGE SCALE GENOMIC DNA]</scope>
    <source>
        <strain evidence="1">WSM5005</strain>
    </source>
</reference>
<accession>A0A1L1P8Q1</accession>
<evidence type="ECO:0000313" key="1">
    <source>
        <dbReference type="EMBL" id="APA88577.1"/>
    </source>
</evidence>
<dbReference type="RefSeq" id="WP_027196068.1">
    <property type="nucleotide sequence ID" value="NZ_CP017562.2"/>
</dbReference>
<dbReference type="Proteomes" id="UP000179860">
    <property type="component" value="Chromosome 2"/>
</dbReference>
<gene>
    <name evidence="1" type="ORF">BJG93_24895</name>
</gene>
<organism evidence="1 2">
    <name type="scientific">Paraburkholderia sprentiae WSM5005</name>
    <dbReference type="NCBI Taxonomy" id="754502"/>
    <lineage>
        <taxon>Bacteria</taxon>
        <taxon>Pseudomonadati</taxon>
        <taxon>Pseudomonadota</taxon>
        <taxon>Betaproteobacteria</taxon>
        <taxon>Burkholderiales</taxon>
        <taxon>Burkholderiaceae</taxon>
        <taxon>Paraburkholderia</taxon>
    </lineage>
</organism>
<reference evidence="1" key="1">
    <citation type="submission" date="2016-09" db="EMBL/GenBank/DDBJ databases">
        <title>The Complete Genome of Burkholderia sprentiae wsm5005.</title>
        <authorList>
            <person name="De Meyer S."/>
            <person name="Wang P."/>
            <person name="Terpolilli J."/>
        </authorList>
    </citation>
    <scope>NUCLEOTIDE SEQUENCE [LARGE SCALE GENOMIC DNA]</scope>
    <source>
        <strain evidence="1">WSM5005</strain>
    </source>
</reference>
<dbReference type="STRING" id="754502.BJG93_24895"/>
<dbReference type="KEGG" id="pspw:BJG93_24895"/>
<protein>
    <recommendedName>
        <fullName evidence="3">Methyl-accepting transducer domain-containing protein</fullName>
    </recommendedName>
</protein>
<evidence type="ECO:0000313" key="2">
    <source>
        <dbReference type="Proteomes" id="UP000179860"/>
    </source>
</evidence>
<dbReference type="OrthoDB" id="8997805at2"/>
<dbReference type="SUPFAM" id="SSF58104">
    <property type="entry name" value="Methyl-accepting chemotaxis protein (MCP) signaling domain"/>
    <property type="match status" value="1"/>
</dbReference>
<evidence type="ECO:0008006" key="3">
    <source>
        <dbReference type="Google" id="ProtNLM"/>
    </source>
</evidence>
<name>A0A1L1P8Q1_9BURK</name>
<dbReference type="AlphaFoldDB" id="A0A1L1P8Q1"/>
<sequence>MRANFDDTFDATIEQTVASIQQLTATVQNNAANARQGLELAQATSDLANSGGEVMKEVVTKSYLTIRQSDGTLALRPPWMADEDAARMRVVLKP</sequence>